<comment type="caution">
    <text evidence="1">The sequence shown here is derived from an EMBL/GenBank/DDBJ whole genome shotgun (WGS) entry which is preliminary data.</text>
</comment>
<sequence>MQHNVPDDLREVIGAWEYLLEAVKTGIVAMVKAAR</sequence>
<dbReference type="HOGENOM" id="CLU_3363973_0_0_7"/>
<evidence type="ECO:0000313" key="2">
    <source>
        <dbReference type="Proteomes" id="UP000019140"/>
    </source>
</evidence>
<accession>W4MCT2</accession>
<keyword evidence="2" id="KW-1185">Reference proteome</keyword>
<protein>
    <submittedName>
        <fullName evidence="1">Uncharacterized protein</fullName>
    </submittedName>
</protein>
<evidence type="ECO:0000313" key="1">
    <source>
        <dbReference type="EMBL" id="ETX07736.1"/>
    </source>
</evidence>
<gene>
    <name evidence="1" type="ORF">ETSY2_09480</name>
</gene>
<name>W4MCT2_9BACT</name>
<proteinExistence type="predicted"/>
<dbReference type="EMBL" id="AZHX01000385">
    <property type="protein sequence ID" value="ETX07736.1"/>
    <property type="molecule type" value="Genomic_DNA"/>
</dbReference>
<dbReference type="Proteomes" id="UP000019140">
    <property type="component" value="Unassembled WGS sequence"/>
</dbReference>
<dbReference type="AlphaFoldDB" id="W4MCT2"/>
<reference evidence="1 2" key="1">
    <citation type="journal article" date="2014" name="Nature">
        <title>An environmental bacterial taxon with a large and distinct metabolic repertoire.</title>
        <authorList>
            <person name="Wilson M.C."/>
            <person name="Mori T."/>
            <person name="Ruckert C."/>
            <person name="Uria A.R."/>
            <person name="Helf M.J."/>
            <person name="Takada K."/>
            <person name="Gernert C."/>
            <person name="Steffens U.A."/>
            <person name="Heycke N."/>
            <person name="Schmitt S."/>
            <person name="Rinke C."/>
            <person name="Helfrich E.J."/>
            <person name="Brachmann A.O."/>
            <person name="Gurgui C."/>
            <person name="Wakimoto T."/>
            <person name="Kracht M."/>
            <person name="Crusemann M."/>
            <person name="Hentschel U."/>
            <person name="Abe I."/>
            <person name="Matsunaga S."/>
            <person name="Kalinowski J."/>
            <person name="Takeyama H."/>
            <person name="Piel J."/>
        </authorList>
    </citation>
    <scope>NUCLEOTIDE SEQUENCE [LARGE SCALE GENOMIC DNA]</scope>
    <source>
        <strain evidence="2">TSY2</strain>
    </source>
</reference>
<organism evidence="1 2">
    <name type="scientific">Candidatus Entotheonella gemina</name>
    <dbReference type="NCBI Taxonomy" id="1429439"/>
    <lineage>
        <taxon>Bacteria</taxon>
        <taxon>Pseudomonadati</taxon>
        <taxon>Nitrospinota/Tectimicrobiota group</taxon>
        <taxon>Candidatus Tectimicrobiota</taxon>
        <taxon>Candidatus Entotheonellia</taxon>
        <taxon>Candidatus Entotheonellales</taxon>
        <taxon>Candidatus Entotheonellaceae</taxon>
        <taxon>Candidatus Entotheonella</taxon>
    </lineage>
</organism>